<keyword evidence="3" id="KW-1185">Reference proteome</keyword>
<feature type="transmembrane region" description="Helical" evidence="1">
    <location>
        <begin position="155"/>
        <end position="177"/>
    </location>
</feature>
<organism evidence="2 3">
    <name type="scientific">Brachybacterium phenoliresistens</name>
    <dbReference type="NCBI Taxonomy" id="396014"/>
    <lineage>
        <taxon>Bacteria</taxon>
        <taxon>Bacillati</taxon>
        <taxon>Actinomycetota</taxon>
        <taxon>Actinomycetes</taxon>
        <taxon>Micrococcales</taxon>
        <taxon>Dermabacteraceae</taxon>
        <taxon>Brachybacterium</taxon>
    </lineage>
</organism>
<dbReference type="InterPro" id="IPR010539">
    <property type="entry name" value="BaxI_1-like"/>
</dbReference>
<feature type="transmembrane region" description="Helical" evidence="1">
    <location>
        <begin position="189"/>
        <end position="213"/>
    </location>
</feature>
<dbReference type="eggNOG" id="COG4760">
    <property type="taxonomic scope" value="Bacteria"/>
</dbReference>
<dbReference type="RefSeq" id="WP_038371201.1">
    <property type="nucleotide sequence ID" value="NZ_BAAAOW010000003.1"/>
</dbReference>
<dbReference type="STRING" id="396014.BF93_13595"/>
<accession>Z9JV73</accession>
<dbReference type="Proteomes" id="UP000023067">
    <property type="component" value="Unassembled WGS sequence"/>
</dbReference>
<dbReference type="OrthoDB" id="116480at2"/>
<keyword evidence="1" id="KW-0812">Transmembrane</keyword>
<proteinExistence type="predicted"/>
<evidence type="ECO:0000313" key="2">
    <source>
        <dbReference type="EMBL" id="EWS82069.1"/>
    </source>
</evidence>
<reference evidence="2 3" key="1">
    <citation type="submission" date="2014-02" db="EMBL/GenBank/DDBJ databases">
        <title>Genome sequence of Brachybacterium phenoliresistens strain W13A50.</title>
        <authorList>
            <person name="Wang X."/>
        </authorList>
    </citation>
    <scope>NUCLEOTIDE SEQUENCE [LARGE SCALE GENOMIC DNA]</scope>
    <source>
        <strain evidence="2 3">W13A50</strain>
    </source>
</reference>
<dbReference type="PATRIC" id="fig|396014.3.peg.1070"/>
<evidence type="ECO:0000313" key="3">
    <source>
        <dbReference type="Proteomes" id="UP000023067"/>
    </source>
</evidence>
<dbReference type="PANTHER" id="PTHR41282:SF1">
    <property type="entry name" value="CONSERVED TRANSMEMBRANE PROTEIN-RELATED"/>
    <property type="match status" value="1"/>
</dbReference>
<comment type="caution">
    <text evidence="2">The sequence shown here is derived from an EMBL/GenBank/DDBJ whole genome shotgun (WGS) entry which is preliminary data.</text>
</comment>
<feature type="transmembrane region" description="Helical" evidence="1">
    <location>
        <begin position="97"/>
        <end position="119"/>
    </location>
</feature>
<dbReference type="Pfam" id="PF12811">
    <property type="entry name" value="BaxI_1"/>
    <property type="match status" value="1"/>
</dbReference>
<protein>
    <recommendedName>
        <fullName evidence="4">Integral membrane protein</fullName>
    </recommendedName>
</protein>
<feature type="transmembrane region" description="Helical" evidence="1">
    <location>
        <begin position="131"/>
        <end position="149"/>
    </location>
</feature>
<feature type="transmembrane region" description="Helical" evidence="1">
    <location>
        <begin position="258"/>
        <end position="280"/>
    </location>
</feature>
<feature type="transmembrane region" description="Helical" evidence="1">
    <location>
        <begin position="219"/>
        <end position="237"/>
    </location>
</feature>
<sequence>MARHNIIFGRDKELHQPAYAGAGQQAQSWQPYQAPQEDLETLYARPAATGHDTGRMTMRDALNAITATLGVIIVVGAVVTFLPTALSLVMGETGAQIGLAIGMGALIIGLIGSLVMGLVNAFRRQPGPVAVLVYAVFEGLLLGGLSGMLEMTYPGIALQAVIATFAVAGTVLVFFRMGILRTSPLLTKIFMVAMVAYLLFGLVNIGFMIFAGYSLRSGLIGMVIGGIAVCLASYSLVMDFEEIQAGVGNVARAYAWRCAFGVAATLVWMYIEILRIIAILRGSD</sequence>
<dbReference type="AlphaFoldDB" id="Z9JV73"/>
<evidence type="ECO:0008006" key="4">
    <source>
        <dbReference type="Google" id="ProtNLM"/>
    </source>
</evidence>
<dbReference type="HOGENOM" id="CLU_074030_0_0_11"/>
<keyword evidence="1" id="KW-0472">Membrane</keyword>
<evidence type="ECO:0000256" key="1">
    <source>
        <dbReference type="SAM" id="Phobius"/>
    </source>
</evidence>
<keyword evidence="1" id="KW-1133">Transmembrane helix</keyword>
<dbReference type="PANTHER" id="PTHR41282">
    <property type="entry name" value="CONSERVED TRANSMEMBRANE PROTEIN-RELATED"/>
    <property type="match status" value="1"/>
</dbReference>
<name>Z9JV73_9MICO</name>
<gene>
    <name evidence="2" type="ORF">BF93_13595</name>
</gene>
<feature type="transmembrane region" description="Helical" evidence="1">
    <location>
        <begin position="61"/>
        <end position="85"/>
    </location>
</feature>
<dbReference type="EMBL" id="JDYK01000004">
    <property type="protein sequence ID" value="EWS82069.1"/>
    <property type="molecule type" value="Genomic_DNA"/>
</dbReference>